<dbReference type="Proteomes" id="UP001062846">
    <property type="component" value="Chromosome 1"/>
</dbReference>
<accession>A0ACC0Q1X4</accession>
<gene>
    <name evidence="1" type="ORF">RHMOL_Rhmol01G0141400</name>
</gene>
<evidence type="ECO:0000313" key="1">
    <source>
        <dbReference type="EMBL" id="KAI8571720.1"/>
    </source>
</evidence>
<keyword evidence="2" id="KW-1185">Reference proteome</keyword>
<dbReference type="EMBL" id="CM046388">
    <property type="protein sequence ID" value="KAI8571720.1"/>
    <property type="molecule type" value="Genomic_DNA"/>
</dbReference>
<evidence type="ECO:0000313" key="2">
    <source>
        <dbReference type="Proteomes" id="UP001062846"/>
    </source>
</evidence>
<proteinExistence type="predicted"/>
<organism evidence="1 2">
    <name type="scientific">Rhododendron molle</name>
    <name type="common">Chinese azalea</name>
    <name type="synonym">Azalea mollis</name>
    <dbReference type="NCBI Taxonomy" id="49168"/>
    <lineage>
        <taxon>Eukaryota</taxon>
        <taxon>Viridiplantae</taxon>
        <taxon>Streptophyta</taxon>
        <taxon>Embryophyta</taxon>
        <taxon>Tracheophyta</taxon>
        <taxon>Spermatophyta</taxon>
        <taxon>Magnoliopsida</taxon>
        <taxon>eudicotyledons</taxon>
        <taxon>Gunneridae</taxon>
        <taxon>Pentapetalae</taxon>
        <taxon>asterids</taxon>
        <taxon>Ericales</taxon>
        <taxon>Ericaceae</taxon>
        <taxon>Ericoideae</taxon>
        <taxon>Rhodoreae</taxon>
        <taxon>Rhododendron</taxon>
    </lineage>
</organism>
<reference evidence="1" key="1">
    <citation type="submission" date="2022-02" db="EMBL/GenBank/DDBJ databases">
        <title>Plant Genome Project.</title>
        <authorList>
            <person name="Zhang R.-G."/>
        </authorList>
    </citation>
    <scope>NUCLEOTIDE SEQUENCE</scope>
    <source>
        <strain evidence="1">AT1</strain>
    </source>
</reference>
<comment type="caution">
    <text evidence="1">The sequence shown here is derived from an EMBL/GenBank/DDBJ whole genome shotgun (WGS) entry which is preliminary data.</text>
</comment>
<sequence length="282" mass="30378">MLSPWVRQDQQTSTGVAVPHSTNDDVLPGTGVKRSTATGNIPFEGAFRISDFVSSGSSLSLSESGPDPVLKPIITTQILSPEPKVSPPQSNSRSFHTSLDYFVTEPPDSPKALQTNLLNIPSQNSLTHIPQTIITPSQNNPNFITKPDKPIQSEILDITLASVFKSLNLKRKAQEDPSESNSSKILRLCSPAPMSTRKAPTRNRIVTRTNRSIKTSSKGNDSLSGNAMLEEGLVEIPVLQLPNSSGATTPLVPGTPMEVALEIQRLNGQRLLAGLKQPQSQC</sequence>
<name>A0ACC0Q1X4_RHOML</name>
<protein>
    <submittedName>
        <fullName evidence="1">Uncharacterized protein</fullName>
    </submittedName>
</protein>